<evidence type="ECO:0000259" key="9">
    <source>
        <dbReference type="Pfam" id="PF02570"/>
    </source>
</evidence>
<dbReference type="InterPro" id="IPR003722">
    <property type="entry name" value="Cbl_synth_CobH/CbiC"/>
</dbReference>
<dbReference type="GO" id="GO:0009236">
    <property type="term" value="P:cobalamin biosynthetic process"/>
    <property type="evidence" value="ECO:0007669"/>
    <property type="project" value="UniProtKB-UniPathway"/>
</dbReference>
<dbReference type="EMBL" id="FNWJ01000001">
    <property type="protein sequence ID" value="SEH12845.1"/>
    <property type="molecule type" value="Genomic_DNA"/>
</dbReference>
<name>A0A1H6FSV1_THEAL</name>
<dbReference type="STRING" id="29539.SAMN02745716_1222"/>
<evidence type="ECO:0000256" key="7">
    <source>
        <dbReference type="ARBA" id="ARBA00023235"/>
    </source>
</evidence>
<evidence type="ECO:0000256" key="2">
    <source>
        <dbReference type="ARBA" id="ARBA00009774"/>
    </source>
</evidence>
<keyword evidence="7" id="KW-0413">Isomerase</keyword>
<evidence type="ECO:0000256" key="3">
    <source>
        <dbReference type="ARBA" id="ARBA00022573"/>
    </source>
</evidence>
<dbReference type="UniPathway" id="UPA00148"/>
<dbReference type="GO" id="GO:0016993">
    <property type="term" value="F:precorrin-8X methylmutase activity"/>
    <property type="evidence" value="ECO:0007669"/>
    <property type="project" value="InterPro"/>
</dbReference>
<feature type="region of interest" description="Disordered" evidence="8">
    <location>
        <begin position="413"/>
        <end position="442"/>
    </location>
</feature>
<keyword evidence="5" id="KW-0408">Iron</keyword>
<dbReference type="GO" id="GO:0016491">
    <property type="term" value="F:oxidoreductase activity"/>
    <property type="evidence" value="ECO:0007669"/>
    <property type="project" value="InterPro"/>
</dbReference>
<feature type="compositionally biased region" description="Low complexity" evidence="8">
    <location>
        <begin position="417"/>
        <end position="428"/>
    </location>
</feature>
<organism evidence="11 12">
    <name type="scientific">Thermoleophilum album</name>
    <dbReference type="NCBI Taxonomy" id="29539"/>
    <lineage>
        <taxon>Bacteria</taxon>
        <taxon>Bacillati</taxon>
        <taxon>Actinomycetota</taxon>
        <taxon>Thermoleophilia</taxon>
        <taxon>Thermoleophilales</taxon>
        <taxon>Thermoleophilaceae</taxon>
        <taxon>Thermoleophilum</taxon>
    </lineage>
</organism>
<dbReference type="PANTHER" id="PTHR43588">
    <property type="entry name" value="COBALT-PRECORRIN-8 METHYLMUTASE"/>
    <property type="match status" value="1"/>
</dbReference>
<keyword evidence="6" id="KW-0411">Iron-sulfur</keyword>
<dbReference type="Proteomes" id="UP000222056">
    <property type="component" value="Unassembled WGS sequence"/>
</dbReference>
<accession>A0A1H6FSV1</accession>
<dbReference type="GO" id="GO:0051536">
    <property type="term" value="F:iron-sulfur cluster binding"/>
    <property type="evidence" value="ECO:0007669"/>
    <property type="project" value="UniProtKB-KW"/>
</dbReference>
<dbReference type="Gene3D" id="3.40.50.10230">
    <property type="entry name" value="Cobalamin biosynthesis CobH/CbiC, precorrin-8X methylmutase"/>
    <property type="match status" value="1"/>
</dbReference>
<dbReference type="SUPFAM" id="SSF63965">
    <property type="entry name" value="Precorrin-8X methylmutase CbiC/CobH"/>
    <property type="match status" value="1"/>
</dbReference>
<comment type="similarity">
    <text evidence="2">Belongs to the CobH/CbiC family.</text>
</comment>
<evidence type="ECO:0000313" key="11">
    <source>
        <dbReference type="EMBL" id="SEH12845.1"/>
    </source>
</evidence>
<dbReference type="SUPFAM" id="SSF56014">
    <property type="entry name" value="Nitrite and sulphite reductase 4Fe-4S domain-like"/>
    <property type="match status" value="1"/>
</dbReference>
<keyword evidence="12" id="KW-1185">Reference proteome</keyword>
<dbReference type="Gene3D" id="3.30.413.10">
    <property type="entry name" value="Sulfite Reductase Hemoprotein, domain 1"/>
    <property type="match status" value="1"/>
</dbReference>
<dbReference type="InterPro" id="IPR036136">
    <property type="entry name" value="Nit/Sulf_reduc_fer-like_dom_sf"/>
</dbReference>
<gene>
    <name evidence="11" type="ORF">SAMN02745716_1222</name>
</gene>
<evidence type="ECO:0000256" key="1">
    <source>
        <dbReference type="ARBA" id="ARBA00004953"/>
    </source>
</evidence>
<dbReference type="InterPro" id="IPR045854">
    <property type="entry name" value="NO2/SO3_Rdtase_4Fe4S_sf"/>
</dbReference>
<evidence type="ECO:0000256" key="8">
    <source>
        <dbReference type="SAM" id="MobiDB-lite"/>
    </source>
</evidence>
<dbReference type="Gene3D" id="3.90.480.10">
    <property type="entry name" value="Sulfite Reductase Hemoprotein,Domain 2"/>
    <property type="match status" value="1"/>
</dbReference>
<feature type="domain" description="Nitrite/Sulfite reductase ferredoxin-like" evidence="10">
    <location>
        <begin position="243"/>
        <end position="307"/>
    </location>
</feature>
<evidence type="ECO:0000256" key="6">
    <source>
        <dbReference type="ARBA" id="ARBA00023014"/>
    </source>
</evidence>
<keyword evidence="4" id="KW-0479">Metal-binding</keyword>
<proteinExistence type="inferred from homology"/>
<dbReference type="AlphaFoldDB" id="A0A1H6FSV1"/>
<reference evidence="12" key="1">
    <citation type="submission" date="2016-10" db="EMBL/GenBank/DDBJ databases">
        <authorList>
            <person name="Varghese N."/>
            <person name="Submissions S."/>
        </authorList>
    </citation>
    <scope>NUCLEOTIDE SEQUENCE [LARGE SCALE GENOMIC DNA]</scope>
    <source>
        <strain evidence="12">ATCC 35263</strain>
    </source>
</reference>
<dbReference type="PANTHER" id="PTHR43588:SF1">
    <property type="entry name" value="COBALT-PRECORRIN-8 METHYLMUTASE"/>
    <property type="match status" value="1"/>
</dbReference>
<evidence type="ECO:0000256" key="4">
    <source>
        <dbReference type="ARBA" id="ARBA00022723"/>
    </source>
</evidence>
<dbReference type="GO" id="GO:0046872">
    <property type="term" value="F:metal ion binding"/>
    <property type="evidence" value="ECO:0007669"/>
    <property type="project" value="UniProtKB-KW"/>
</dbReference>
<dbReference type="SUPFAM" id="SSF55124">
    <property type="entry name" value="Nitrite/Sulfite reductase N-terminal domain-like"/>
    <property type="match status" value="2"/>
</dbReference>
<dbReference type="Pfam" id="PF02570">
    <property type="entry name" value="CbiC"/>
    <property type="match status" value="1"/>
</dbReference>
<comment type="pathway">
    <text evidence="1">Cofactor biosynthesis; adenosylcobalamin biosynthesis.</text>
</comment>
<feature type="domain" description="Nitrite/Sulfite reductase ferredoxin-like" evidence="10">
    <location>
        <begin position="16"/>
        <end position="72"/>
    </location>
</feature>
<keyword evidence="3" id="KW-0169">Cobalamin biosynthesis</keyword>
<dbReference type="Pfam" id="PF03460">
    <property type="entry name" value="NIR_SIR_ferr"/>
    <property type="match status" value="2"/>
</dbReference>
<evidence type="ECO:0000256" key="5">
    <source>
        <dbReference type="ARBA" id="ARBA00023004"/>
    </source>
</evidence>
<protein>
    <submittedName>
        <fullName evidence="11">Precorrin-8X methylmutase</fullName>
    </submittedName>
</protein>
<evidence type="ECO:0000313" key="12">
    <source>
        <dbReference type="Proteomes" id="UP000222056"/>
    </source>
</evidence>
<dbReference type="InterPro" id="IPR036588">
    <property type="entry name" value="CobH/CbiC_sf"/>
</dbReference>
<dbReference type="InterPro" id="IPR005117">
    <property type="entry name" value="NiRdtase/SiRdtase_haem-b_fer"/>
</dbReference>
<dbReference type="NCBIfam" id="NF006136">
    <property type="entry name" value="PRK08285.1"/>
    <property type="match status" value="1"/>
</dbReference>
<feature type="domain" description="Cobalamin biosynthesis precorrin-8X methylmutase CobH/CbiC" evidence="9">
    <location>
        <begin position="459"/>
        <end position="654"/>
    </location>
</feature>
<sequence length="657" mass="68073">MASRCPGVLDWHLAEDGGLARVRLPGGIISVEQLREFALAAGLGAGVVELTSRASLQARGLPVREQGRFLARIERCGLLPSRAHDRVRNLLQSPLAGRHPRSSLDTYRVVRAFDRALCADERLAALPHRLVSCVDDGSGLGLRADADLALVPAAADPARRLELLVGGCPSGLESELATAHELLLDALRAFLRLSDRATKAPRNVHELPGGASRLAQELGAQLGPPLLAERCAPSQERPLGEIEQRDRRRAVFALAPLGRTDAGSLLALADGLDELGLRELRVTPWRSLGVLDLAPEQAQRVAQLLTAAGLVCDRSSGWVGLSACAGLGACGKARADVRVAAASRAAVRGASDPPEHWSACERRCGEPERPEAIRVVATAVGVVVEGPGGERQLGSVEAAAGALGSVGAGATGGANTGGAAPSGSSAPTGGTGGAGAAAGASAHPAAVPGDLDYLRDGREIYRRSFATIRAEARLERFAGPLERCVVRMIHACGMVDLADDVEASPGFAAAATAALRGGAAILCDTEMVAAGITRRRLPADNEVVCTLGDPRAAELARELATTRTAAAVELWRERIEGALVVVGNAPTALFQLLIRLEEGWPRPAAVIGVPVGFVGAAESKRALAARRHLVEFLVVHGRRGGSAIAAAAVNALASEEE</sequence>
<evidence type="ECO:0000259" key="10">
    <source>
        <dbReference type="Pfam" id="PF03460"/>
    </source>
</evidence>